<dbReference type="InterPro" id="IPR036208">
    <property type="entry name" value="VHL_sf"/>
</dbReference>
<dbReference type="Gene3D" id="1.10.750.10">
    <property type="entry name" value="von Hippel-Lindau disease tumour suppressor, alpha domain"/>
    <property type="match status" value="1"/>
</dbReference>
<dbReference type="OrthoDB" id="413400at2759"/>
<feature type="domain" description="von Hippel-Lindau disease tumour suppressor beta" evidence="2">
    <location>
        <begin position="21"/>
        <end position="87"/>
    </location>
</feature>
<accession>A0A9P0A9I0</accession>
<dbReference type="Pfam" id="PF01847">
    <property type="entry name" value="VHL"/>
    <property type="match status" value="1"/>
</dbReference>
<dbReference type="InterPro" id="IPR037139">
    <property type="entry name" value="VHL_alpha_dom_sf"/>
</dbReference>
<evidence type="ECO:0000313" key="4">
    <source>
        <dbReference type="Proteomes" id="UP001152759"/>
    </source>
</evidence>
<comment type="similarity">
    <text evidence="1">Belongs to the VHL family.</text>
</comment>
<evidence type="ECO:0000313" key="3">
    <source>
        <dbReference type="EMBL" id="CAH0387644.1"/>
    </source>
</evidence>
<evidence type="ECO:0000256" key="1">
    <source>
        <dbReference type="ARBA" id="ARBA00010057"/>
    </source>
</evidence>
<dbReference type="AlphaFoldDB" id="A0A9P0A9I0"/>
<dbReference type="FunFam" id="2.60.40.780:FF:000001">
    <property type="entry name" value="von Hippel-Lindau disease tumor suppressor"/>
    <property type="match status" value="1"/>
</dbReference>
<dbReference type="EMBL" id="OU963864">
    <property type="protein sequence ID" value="CAH0387644.1"/>
    <property type="molecule type" value="Genomic_DNA"/>
</dbReference>
<proteinExistence type="inferred from homology"/>
<dbReference type="SUPFAM" id="SSF49468">
    <property type="entry name" value="VHL"/>
    <property type="match status" value="1"/>
</dbReference>
<dbReference type="CDD" id="cd05468">
    <property type="entry name" value="pVHL"/>
    <property type="match status" value="1"/>
</dbReference>
<dbReference type="InterPro" id="IPR022772">
    <property type="entry name" value="VHL_tumour_suppress_b/a_dom"/>
</dbReference>
<gene>
    <name evidence="3" type="ORF">BEMITA_LOCUS6636</name>
</gene>
<dbReference type="Gene3D" id="2.60.40.780">
    <property type="entry name" value="von Hippel-Lindau disease tumour suppressor, beta domain"/>
    <property type="match status" value="1"/>
</dbReference>
<keyword evidence="4" id="KW-1185">Reference proteome</keyword>
<name>A0A9P0A9I0_BEMTA</name>
<dbReference type="InterPro" id="IPR024053">
    <property type="entry name" value="VHL_beta_dom"/>
</dbReference>
<dbReference type="KEGG" id="btab:109034176"/>
<reference evidence="3" key="1">
    <citation type="submission" date="2021-12" db="EMBL/GenBank/DDBJ databases">
        <authorList>
            <person name="King R."/>
        </authorList>
    </citation>
    <scope>NUCLEOTIDE SEQUENCE</scope>
</reference>
<evidence type="ECO:0000259" key="2">
    <source>
        <dbReference type="Pfam" id="PF01847"/>
    </source>
</evidence>
<dbReference type="InterPro" id="IPR037140">
    <property type="entry name" value="VHL_beta_dom_sf"/>
</dbReference>
<sequence>MSHPATPIKHRSQHNGDRSFIRFINKTNDEVCVIWLDFDGNPVPFAYLITKGAFVDIDTYENHPWMFENPNNGDRFVVEKSEVYFPVSWKTEYRKMNRPQRGCSRQPIQRKNLLITYPVDSLKDRALRVIRNVLEKPEDSFKLDIPHSIQADVYKLMLKKSRNRNQATQDSRS</sequence>
<organism evidence="3 4">
    <name type="scientific">Bemisia tabaci</name>
    <name type="common">Sweetpotato whitefly</name>
    <name type="synonym">Aleurodes tabaci</name>
    <dbReference type="NCBI Taxonomy" id="7038"/>
    <lineage>
        <taxon>Eukaryota</taxon>
        <taxon>Metazoa</taxon>
        <taxon>Ecdysozoa</taxon>
        <taxon>Arthropoda</taxon>
        <taxon>Hexapoda</taxon>
        <taxon>Insecta</taxon>
        <taxon>Pterygota</taxon>
        <taxon>Neoptera</taxon>
        <taxon>Paraneoptera</taxon>
        <taxon>Hemiptera</taxon>
        <taxon>Sternorrhyncha</taxon>
        <taxon>Aleyrodoidea</taxon>
        <taxon>Aleyrodidae</taxon>
        <taxon>Aleyrodinae</taxon>
        <taxon>Bemisia</taxon>
    </lineage>
</organism>
<protein>
    <recommendedName>
        <fullName evidence="2">von Hippel-Lindau disease tumour suppressor beta domain-containing protein</fullName>
    </recommendedName>
</protein>
<dbReference type="Proteomes" id="UP001152759">
    <property type="component" value="Chromosome 3"/>
</dbReference>